<name>D3BIN6_HETP5</name>
<keyword evidence="2" id="KW-0175">Coiled coil</keyword>
<evidence type="ECO:0000313" key="5">
    <source>
        <dbReference type="Proteomes" id="UP000001396"/>
    </source>
</evidence>
<dbReference type="RefSeq" id="XP_020430784.1">
    <property type="nucleotide sequence ID" value="XM_020578945.1"/>
</dbReference>
<dbReference type="InterPro" id="IPR000571">
    <property type="entry name" value="Znf_CCCH"/>
</dbReference>
<organism evidence="4 5">
    <name type="scientific">Heterostelium pallidum (strain ATCC 26659 / Pp 5 / PN500)</name>
    <name type="common">Cellular slime mold</name>
    <name type="synonym">Polysphondylium pallidum</name>
    <dbReference type="NCBI Taxonomy" id="670386"/>
    <lineage>
        <taxon>Eukaryota</taxon>
        <taxon>Amoebozoa</taxon>
        <taxon>Evosea</taxon>
        <taxon>Eumycetozoa</taxon>
        <taxon>Dictyostelia</taxon>
        <taxon>Acytosteliales</taxon>
        <taxon>Acytosteliaceae</taxon>
        <taxon>Heterostelium</taxon>
    </lineage>
</organism>
<gene>
    <name evidence="4" type="ORF">PPL_08116</name>
</gene>
<feature type="coiled-coil region" evidence="2">
    <location>
        <begin position="201"/>
        <end position="228"/>
    </location>
</feature>
<evidence type="ECO:0000256" key="1">
    <source>
        <dbReference type="PROSITE-ProRule" id="PRU00723"/>
    </source>
</evidence>
<dbReference type="InParanoid" id="D3BIN6"/>
<keyword evidence="1" id="KW-0863">Zinc-finger</keyword>
<reference evidence="4 5" key="1">
    <citation type="journal article" date="2011" name="Genome Res.">
        <title>Phylogeny-wide analysis of social amoeba genomes highlights ancient origins for complex intercellular communication.</title>
        <authorList>
            <person name="Heidel A.J."/>
            <person name="Lawal H.M."/>
            <person name="Felder M."/>
            <person name="Schilde C."/>
            <person name="Helps N.R."/>
            <person name="Tunggal B."/>
            <person name="Rivero F."/>
            <person name="John U."/>
            <person name="Schleicher M."/>
            <person name="Eichinger L."/>
            <person name="Platzer M."/>
            <person name="Noegel A.A."/>
            <person name="Schaap P."/>
            <person name="Gloeckner G."/>
        </authorList>
    </citation>
    <scope>NUCLEOTIDE SEQUENCE [LARGE SCALE GENOMIC DNA]</scope>
    <source>
        <strain evidence="5">ATCC 26659 / Pp 5 / PN500</strain>
    </source>
</reference>
<feature type="domain" description="C3H1-type" evidence="3">
    <location>
        <begin position="25"/>
        <end position="53"/>
    </location>
</feature>
<sequence>MNKSLKNNNNEDNTSNNEKIIEYDINGKEICFLFRKFGKCRYGKKCKKSHLLNSEATPTTVLTRLDPTIKQPPSIIQKLLSLFNYNNVNIIDSAHPPIEIQMLQSNIKMLKSNKRLITQQQQQQLINNNRIILKIKNNNNNNNDNNSNNNSVVTIKKDIFKRMKKHHWKSVLSVDLEDQWLQCLDYARACQFTLNQSRFSLNTLDKSISNLQQQQQTVNNNNNNQNNQINISLQRLNQIDEDTKHITNWKEKKRKQLELLI</sequence>
<proteinExistence type="predicted"/>
<dbReference type="Proteomes" id="UP000001396">
    <property type="component" value="Unassembled WGS sequence"/>
</dbReference>
<comment type="caution">
    <text evidence="4">The sequence shown here is derived from an EMBL/GenBank/DDBJ whole genome shotgun (WGS) entry which is preliminary data.</text>
</comment>
<dbReference type="GO" id="GO:0008270">
    <property type="term" value="F:zinc ion binding"/>
    <property type="evidence" value="ECO:0007669"/>
    <property type="project" value="UniProtKB-KW"/>
</dbReference>
<keyword evidence="1" id="KW-0862">Zinc</keyword>
<dbReference type="PROSITE" id="PS50103">
    <property type="entry name" value="ZF_C3H1"/>
    <property type="match status" value="1"/>
</dbReference>
<keyword evidence="5" id="KW-1185">Reference proteome</keyword>
<evidence type="ECO:0000256" key="2">
    <source>
        <dbReference type="SAM" id="Coils"/>
    </source>
</evidence>
<dbReference type="GeneID" id="31363596"/>
<dbReference type="AlphaFoldDB" id="D3BIN6"/>
<evidence type="ECO:0000259" key="3">
    <source>
        <dbReference type="PROSITE" id="PS50103"/>
    </source>
</evidence>
<dbReference type="EMBL" id="ADBJ01000037">
    <property type="protein sequence ID" value="EFA78660.1"/>
    <property type="molecule type" value="Genomic_DNA"/>
</dbReference>
<protein>
    <recommendedName>
        <fullName evidence="3">C3H1-type domain-containing protein</fullName>
    </recommendedName>
</protein>
<evidence type="ECO:0000313" key="4">
    <source>
        <dbReference type="EMBL" id="EFA78660.1"/>
    </source>
</evidence>
<feature type="zinc finger region" description="C3H1-type" evidence="1">
    <location>
        <begin position="25"/>
        <end position="53"/>
    </location>
</feature>
<accession>D3BIN6</accession>
<keyword evidence="1" id="KW-0479">Metal-binding</keyword>